<reference evidence="2" key="1">
    <citation type="journal article" date="2019" name="Int. J. Syst. Evol. Microbiol.">
        <title>The Global Catalogue of Microorganisms (GCM) 10K type strain sequencing project: providing services to taxonomists for standard genome sequencing and annotation.</title>
        <authorList>
            <consortium name="The Broad Institute Genomics Platform"/>
            <consortium name="The Broad Institute Genome Sequencing Center for Infectious Disease"/>
            <person name="Wu L."/>
            <person name="Ma J."/>
        </authorList>
    </citation>
    <scope>NUCLEOTIDE SEQUENCE [LARGE SCALE GENOMIC DNA]</scope>
    <source>
        <strain evidence="2">CGMCC 4.7275</strain>
    </source>
</reference>
<keyword evidence="2" id="KW-1185">Reference proteome</keyword>
<gene>
    <name evidence="1" type="ORF">GCM10011583_18820</name>
</gene>
<protein>
    <submittedName>
        <fullName evidence="1">Uncharacterized protein</fullName>
    </submittedName>
</protein>
<organism evidence="1 2">
    <name type="scientific">Streptomyces camponoticapitis</name>
    <dbReference type="NCBI Taxonomy" id="1616125"/>
    <lineage>
        <taxon>Bacteria</taxon>
        <taxon>Bacillati</taxon>
        <taxon>Actinomycetota</taxon>
        <taxon>Actinomycetes</taxon>
        <taxon>Kitasatosporales</taxon>
        <taxon>Streptomycetaceae</taxon>
        <taxon>Streptomyces</taxon>
    </lineage>
</organism>
<comment type="caution">
    <text evidence="1">The sequence shown here is derived from an EMBL/GenBank/DDBJ whole genome shotgun (WGS) entry which is preliminary data.</text>
</comment>
<dbReference type="Proteomes" id="UP000660265">
    <property type="component" value="Unassembled WGS sequence"/>
</dbReference>
<dbReference type="RefSeq" id="WP_189106906.1">
    <property type="nucleotide sequence ID" value="NZ_BMMV01000005.1"/>
</dbReference>
<sequence length="61" mass="7008">MPFSDVHLQLHSIRATELRAEATAYRSPSPATRWQTRLGWLLVECGLRLVNRPARARVRPV</sequence>
<accession>A0ABQ2E1P8</accession>
<dbReference type="EMBL" id="BMMV01000005">
    <property type="protein sequence ID" value="GGJ87516.1"/>
    <property type="molecule type" value="Genomic_DNA"/>
</dbReference>
<evidence type="ECO:0000313" key="1">
    <source>
        <dbReference type="EMBL" id="GGJ87516.1"/>
    </source>
</evidence>
<name>A0ABQ2E1P8_9ACTN</name>
<evidence type="ECO:0000313" key="2">
    <source>
        <dbReference type="Proteomes" id="UP000660265"/>
    </source>
</evidence>
<proteinExistence type="predicted"/>